<dbReference type="CDD" id="cd24056">
    <property type="entry name" value="ASKHA_NBD_MtPPX1-like"/>
    <property type="match status" value="1"/>
</dbReference>
<dbReference type="InterPro" id="IPR043129">
    <property type="entry name" value="ATPase_NBD"/>
</dbReference>
<dbReference type="InterPro" id="IPR003695">
    <property type="entry name" value="Ppx_GppA_N"/>
</dbReference>
<accession>A0A4R0GNK9</accession>
<dbReference type="PANTHER" id="PTHR30005">
    <property type="entry name" value="EXOPOLYPHOSPHATASE"/>
    <property type="match status" value="1"/>
</dbReference>
<keyword evidence="5" id="KW-1185">Reference proteome</keyword>
<protein>
    <submittedName>
        <fullName evidence="4">Ppx/GppA family phosphatase</fullName>
    </submittedName>
</protein>
<dbReference type="AlphaFoldDB" id="A0A4R0GNK9"/>
<reference evidence="4 5" key="1">
    <citation type="submission" date="2019-02" db="EMBL/GenBank/DDBJ databases">
        <title>Jishengella sp. nov., isolated from a root of Zingiber montanum.</title>
        <authorList>
            <person name="Kuncharoen N."/>
            <person name="Kudo T."/>
            <person name="Masahiro Y."/>
            <person name="Ohkuma M."/>
            <person name="Tanasupawat S."/>
        </authorList>
    </citation>
    <scope>NUCLEOTIDE SEQUENCE [LARGE SCALE GENOMIC DNA]</scope>
    <source>
        <strain evidence="4 5">PLAI 1-1</strain>
    </source>
</reference>
<dbReference type="Pfam" id="PF02541">
    <property type="entry name" value="Ppx-GppA"/>
    <property type="match status" value="1"/>
</dbReference>
<evidence type="ECO:0000313" key="5">
    <source>
        <dbReference type="Proteomes" id="UP000292274"/>
    </source>
</evidence>
<dbReference type="GO" id="GO:0016462">
    <property type="term" value="F:pyrophosphatase activity"/>
    <property type="evidence" value="ECO:0007669"/>
    <property type="project" value="TreeGrafter"/>
</dbReference>
<dbReference type="InterPro" id="IPR050273">
    <property type="entry name" value="GppA/Ppx_hydrolase"/>
</dbReference>
<evidence type="ECO:0000313" key="4">
    <source>
        <dbReference type="EMBL" id="TCB99120.1"/>
    </source>
</evidence>
<comment type="similarity">
    <text evidence="1">Belongs to the GppA/Ppx family.</text>
</comment>
<comment type="caution">
    <text evidence="4">The sequence shown here is derived from an EMBL/GenBank/DDBJ whole genome shotgun (WGS) entry which is preliminary data.</text>
</comment>
<evidence type="ECO:0000256" key="1">
    <source>
        <dbReference type="ARBA" id="ARBA00007125"/>
    </source>
</evidence>
<keyword evidence="2" id="KW-0378">Hydrolase</keyword>
<name>A0A4R0GNK9_9ACTN</name>
<evidence type="ECO:0000256" key="2">
    <source>
        <dbReference type="ARBA" id="ARBA00022801"/>
    </source>
</evidence>
<dbReference type="Gene3D" id="3.30.420.150">
    <property type="entry name" value="Exopolyphosphatase. Domain 2"/>
    <property type="match status" value="1"/>
</dbReference>
<dbReference type="Gene3D" id="3.30.420.40">
    <property type="match status" value="1"/>
</dbReference>
<sequence length="314" mass="33157">MRLGVLDVGSNTVHLLVVDAHRGAHPWPAHSEKAVLRLAEQIAPDGALRAAGASALVEAVGVARASATALEVDELLAFATSAVRDATNAAEVLAQVRDATGVRLEVLSGADEARMTFLAVRRWFGWSAGRLLVLDIGGGSLEIAAGVDEDPDVAVSLPLGAGRLTRDRFAVDPQSAAPPGPQAVEELREYVDSLLEPVAERMTEVGWERAVATSKTFRTLARLAGAAPSGAGLWARRRLTRAGLRQVLGFIRHIAPAQLVELEGVSAGRAHQLLAGAVVAESVMRRLGVDSLDVCPWALREGVILSRLDQLVPE</sequence>
<organism evidence="4 5">
    <name type="scientific">Micromonospora zingiberis</name>
    <dbReference type="NCBI Taxonomy" id="2053011"/>
    <lineage>
        <taxon>Bacteria</taxon>
        <taxon>Bacillati</taxon>
        <taxon>Actinomycetota</taxon>
        <taxon>Actinomycetes</taxon>
        <taxon>Micromonosporales</taxon>
        <taxon>Micromonosporaceae</taxon>
        <taxon>Micromonospora</taxon>
    </lineage>
</organism>
<dbReference type="FunFam" id="3.30.420.150:FF:000006">
    <property type="entry name" value="Ppx/GppA family phosphatase"/>
    <property type="match status" value="1"/>
</dbReference>
<feature type="domain" description="Ppx/GppA phosphatase N-terminal" evidence="3">
    <location>
        <begin position="17"/>
        <end position="309"/>
    </location>
</feature>
<dbReference type="Proteomes" id="UP000292274">
    <property type="component" value="Unassembled WGS sequence"/>
</dbReference>
<dbReference type="PANTHER" id="PTHR30005:SF0">
    <property type="entry name" value="RETROGRADE REGULATION PROTEIN 2"/>
    <property type="match status" value="1"/>
</dbReference>
<dbReference type="EMBL" id="SJJR01000003">
    <property type="protein sequence ID" value="TCB99120.1"/>
    <property type="molecule type" value="Genomic_DNA"/>
</dbReference>
<dbReference type="SUPFAM" id="SSF53067">
    <property type="entry name" value="Actin-like ATPase domain"/>
    <property type="match status" value="2"/>
</dbReference>
<gene>
    <name evidence="4" type="ORF">E0H26_06880</name>
</gene>
<dbReference type="RefSeq" id="WP_131302235.1">
    <property type="nucleotide sequence ID" value="NZ_SJJR01000003.1"/>
</dbReference>
<proteinExistence type="inferred from homology"/>
<dbReference type="OrthoDB" id="9793035at2"/>
<evidence type="ECO:0000259" key="3">
    <source>
        <dbReference type="Pfam" id="PF02541"/>
    </source>
</evidence>